<protein>
    <submittedName>
        <fullName evidence="2">Uncharacterized protein</fullName>
    </submittedName>
</protein>
<comment type="caution">
    <text evidence="2">The sequence shown here is derived from an EMBL/GenBank/DDBJ whole genome shotgun (WGS) entry which is preliminary data.</text>
</comment>
<sequence>MAGSYRADNVGAADLPCVSCRCGATKPAQPGFYQHANKNAHQNADKDAHQDADKDAHQDANCHRYQHAGKHTERQFRHNISAGCRYLCQPEQRYQQLRHRYQHVDCGRQQREAGLSAL</sequence>
<keyword evidence="3" id="KW-1185">Reference proteome</keyword>
<reference evidence="2 3" key="1">
    <citation type="submission" date="2015-09" db="EMBL/GenBank/DDBJ databases">
        <title>Draft genome sequence of Kouleothrix aurantiaca JCM 19913.</title>
        <authorList>
            <person name="Hemp J."/>
        </authorList>
    </citation>
    <scope>NUCLEOTIDE SEQUENCE [LARGE SCALE GENOMIC DNA]</scope>
    <source>
        <strain evidence="2 3">COM-B</strain>
    </source>
</reference>
<accession>A0A0P9FAN1</accession>
<organism evidence="2 3">
    <name type="scientific">Kouleothrix aurantiaca</name>
    <dbReference type="NCBI Taxonomy" id="186479"/>
    <lineage>
        <taxon>Bacteria</taxon>
        <taxon>Bacillati</taxon>
        <taxon>Chloroflexota</taxon>
        <taxon>Chloroflexia</taxon>
        <taxon>Chloroflexales</taxon>
        <taxon>Roseiflexineae</taxon>
        <taxon>Roseiflexaceae</taxon>
        <taxon>Kouleothrix</taxon>
    </lineage>
</organism>
<dbReference type="AlphaFoldDB" id="A0A0P9FAN1"/>
<evidence type="ECO:0000313" key="3">
    <source>
        <dbReference type="Proteomes" id="UP000050509"/>
    </source>
</evidence>
<proteinExistence type="predicted"/>
<evidence type="ECO:0000256" key="1">
    <source>
        <dbReference type="SAM" id="MobiDB-lite"/>
    </source>
</evidence>
<feature type="region of interest" description="Disordered" evidence="1">
    <location>
        <begin position="31"/>
        <end position="58"/>
    </location>
</feature>
<dbReference type="EMBL" id="LJCR01001844">
    <property type="protein sequence ID" value="KPV49635.1"/>
    <property type="molecule type" value="Genomic_DNA"/>
</dbReference>
<dbReference type="Proteomes" id="UP000050509">
    <property type="component" value="Unassembled WGS sequence"/>
</dbReference>
<evidence type="ECO:0000313" key="2">
    <source>
        <dbReference type="EMBL" id="KPV49635.1"/>
    </source>
</evidence>
<gene>
    <name evidence="2" type="ORF">SE17_31500</name>
</gene>
<feature type="compositionally biased region" description="Basic and acidic residues" evidence="1">
    <location>
        <begin position="43"/>
        <end position="58"/>
    </location>
</feature>
<name>A0A0P9FAN1_9CHLR</name>